<dbReference type="OrthoDB" id="9046662at2759"/>
<keyword evidence="5 9" id="KW-0297">G-protein coupled receptor</keyword>
<evidence type="ECO:0000256" key="7">
    <source>
        <dbReference type="ARBA" id="ARBA00023170"/>
    </source>
</evidence>
<organism evidence="12">
    <name type="scientific">Drosophila rhopaloa</name>
    <name type="common">Fruit fly</name>
    <dbReference type="NCBI Taxonomy" id="1041015"/>
    <lineage>
        <taxon>Eukaryota</taxon>
        <taxon>Metazoa</taxon>
        <taxon>Ecdysozoa</taxon>
        <taxon>Arthropoda</taxon>
        <taxon>Hexapoda</taxon>
        <taxon>Insecta</taxon>
        <taxon>Pterygota</taxon>
        <taxon>Neoptera</taxon>
        <taxon>Endopterygota</taxon>
        <taxon>Diptera</taxon>
        <taxon>Brachycera</taxon>
        <taxon>Muscomorpha</taxon>
        <taxon>Ephydroidea</taxon>
        <taxon>Drosophilidae</taxon>
        <taxon>Drosophila</taxon>
        <taxon>Sophophora</taxon>
    </lineage>
</organism>
<evidence type="ECO:0000256" key="4">
    <source>
        <dbReference type="ARBA" id="ARBA00022989"/>
    </source>
</evidence>
<feature type="non-terminal residue" evidence="12">
    <location>
        <position position="82"/>
    </location>
</feature>
<evidence type="ECO:0000256" key="9">
    <source>
        <dbReference type="RuleBase" id="RU000688"/>
    </source>
</evidence>
<dbReference type="GO" id="GO:0016020">
    <property type="term" value="C:membrane"/>
    <property type="evidence" value="ECO:0007669"/>
    <property type="project" value="UniProtKB-SubCell"/>
</dbReference>
<dbReference type="AlphaFoldDB" id="A0A6P4EGS3"/>
<dbReference type="InterPro" id="IPR017452">
    <property type="entry name" value="GPCR_Rhodpsn_7TM"/>
</dbReference>
<evidence type="ECO:0000256" key="5">
    <source>
        <dbReference type="ARBA" id="ARBA00023040"/>
    </source>
</evidence>
<evidence type="ECO:0000256" key="2">
    <source>
        <dbReference type="ARBA" id="ARBA00010663"/>
    </source>
</evidence>
<dbReference type="PROSITE" id="PS00237">
    <property type="entry name" value="G_PROTEIN_RECEP_F1_1"/>
    <property type="match status" value="1"/>
</dbReference>
<dbReference type="PROSITE" id="PS50262">
    <property type="entry name" value="G_PROTEIN_RECEP_F1_2"/>
    <property type="match status" value="1"/>
</dbReference>
<feature type="transmembrane region" description="Helical" evidence="10">
    <location>
        <begin position="12"/>
        <end position="45"/>
    </location>
</feature>
<name>A0A6P4EGS3_DRORH</name>
<keyword evidence="8 9" id="KW-0807">Transducer</keyword>
<evidence type="ECO:0000313" key="12">
    <source>
        <dbReference type="RefSeq" id="XP_016972481.1"/>
    </source>
</evidence>
<evidence type="ECO:0000256" key="3">
    <source>
        <dbReference type="ARBA" id="ARBA00022692"/>
    </source>
</evidence>
<evidence type="ECO:0000256" key="10">
    <source>
        <dbReference type="SAM" id="Phobius"/>
    </source>
</evidence>
<evidence type="ECO:0000256" key="8">
    <source>
        <dbReference type="ARBA" id="ARBA00023224"/>
    </source>
</evidence>
<comment type="subcellular location">
    <subcellularLocation>
        <location evidence="1">Membrane</location>
        <topology evidence="1">Multi-pass membrane protein</topology>
    </subcellularLocation>
</comment>
<reference evidence="12" key="1">
    <citation type="submission" date="2025-08" db="UniProtKB">
        <authorList>
            <consortium name="RefSeq"/>
        </authorList>
    </citation>
    <scope>IDENTIFICATION</scope>
</reference>
<dbReference type="PANTHER" id="PTHR24235:SF30">
    <property type="entry name" value="NEUROPEPTIDE F RECEPTOR"/>
    <property type="match status" value="1"/>
</dbReference>
<keyword evidence="7 9" id="KW-0675">Receptor</keyword>
<dbReference type="SUPFAM" id="SSF81321">
    <property type="entry name" value="Family A G protein-coupled receptor-like"/>
    <property type="match status" value="1"/>
</dbReference>
<proteinExistence type="inferred from homology"/>
<evidence type="ECO:0000256" key="1">
    <source>
        <dbReference type="ARBA" id="ARBA00004141"/>
    </source>
</evidence>
<comment type="similarity">
    <text evidence="2 9">Belongs to the G-protein coupled receptor 1 family.</text>
</comment>
<dbReference type="GO" id="GO:0004930">
    <property type="term" value="F:G protein-coupled receptor activity"/>
    <property type="evidence" value="ECO:0007669"/>
    <property type="project" value="UniProtKB-KW"/>
</dbReference>
<sequence length="82" mass="9014">MPLTLMEILSKYWPYGSCSILCKTIAMLQALCIFVSTISITAIAFDRYQVIVYPTRDSLQFVGAVTILAGIWALALLLASPL</sequence>
<keyword evidence="6 10" id="KW-0472">Membrane</keyword>
<accession>A0A6P4EGS3</accession>
<dbReference type="Pfam" id="PF00001">
    <property type="entry name" value="7tm_1"/>
    <property type="match status" value="1"/>
</dbReference>
<feature type="domain" description="G-protein coupled receptors family 1 profile" evidence="11">
    <location>
        <begin position="1"/>
        <end position="82"/>
    </location>
</feature>
<gene>
    <name evidence="12" type="primary">LOC108039854</name>
</gene>
<dbReference type="Gene3D" id="1.20.1070.10">
    <property type="entry name" value="Rhodopsin 7-helix transmembrane proteins"/>
    <property type="match status" value="1"/>
</dbReference>
<protein>
    <submittedName>
        <fullName evidence="12">Neuropeptide F receptor-like</fullName>
    </submittedName>
</protein>
<feature type="transmembrane region" description="Helical" evidence="10">
    <location>
        <begin position="57"/>
        <end position="79"/>
    </location>
</feature>
<dbReference type="PRINTS" id="PR00237">
    <property type="entry name" value="GPCRRHODOPSN"/>
</dbReference>
<dbReference type="RefSeq" id="XP_016972481.1">
    <property type="nucleotide sequence ID" value="XM_017116992.1"/>
</dbReference>
<keyword evidence="4 10" id="KW-1133">Transmembrane helix</keyword>
<keyword evidence="3 9" id="KW-0812">Transmembrane</keyword>
<dbReference type="InterPro" id="IPR000276">
    <property type="entry name" value="GPCR_Rhodpsn"/>
</dbReference>
<dbReference type="PANTHER" id="PTHR24235">
    <property type="entry name" value="NEUROPEPTIDE Y RECEPTOR"/>
    <property type="match status" value="1"/>
</dbReference>
<evidence type="ECO:0000259" key="11">
    <source>
        <dbReference type="PROSITE" id="PS50262"/>
    </source>
</evidence>
<evidence type="ECO:0000256" key="6">
    <source>
        <dbReference type="ARBA" id="ARBA00023136"/>
    </source>
</evidence>